<comment type="caution">
    <text evidence="1">The sequence shown here is derived from an EMBL/GenBank/DDBJ whole genome shotgun (WGS) entry which is preliminary data.</text>
</comment>
<dbReference type="AlphaFoldDB" id="A0ABD1G7M6"/>
<gene>
    <name evidence="1" type="ORF">AAHA92_27689</name>
</gene>
<dbReference type="EMBL" id="JBEAFC010000010">
    <property type="protein sequence ID" value="KAL1539013.1"/>
    <property type="molecule type" value="Genomic_DNA"/>
</dbReference>
<evidence type="ECO:0000313" key="2">
    <source>
        <dbReference type="Proteomes" id="UP001567538"/>
    </source>
</evidence>
<keyword evidence="2" id="KW-1185">Reference proteome</keyword>
<reference evidence="1 2" key="1">
    <citation type="submission" date="2024-06" db="EMBL/GenBank/DDBJ databases">
        <title>A chromosome level genome sequence of Diviner's sage (Salvia divinorum).</title>
        <authorList>
            <person name="Ford S.A."/>
            <person name="Ro D.-K."/>
            <person name="Ness R.W."/>
            <person name="Phillips M.A."/>
        </authorList>
    </citation>
    <scope>NUCLEOTIDE SEQUENCE [LARGE SCALE GENOMIC DNA]</scope>
    <source>
        <strain evidence="1">SAF-2024a</strain>
        <tissue evidence="1">Leaf</tissue>
    </source>
</reference>
<dbReference type="Proteomes" id="UP001567538">
    <property type="component" value="Unassembled WGS sequence"/>
</dbReference>
<evidence type="ECO:0000313" key="1">
    <source>
        <dbReference type="EMBL" id="KAL1539013.1"/>
    </source>
</evidence>
<proteinExistence type="predicted"/>
<protein>
    <submittedName>
        <fullName evidence="1">Uncharacterized protein</fullName>
    </submittedName>
</protein>
<organism evidence="1 2">
    <name type="scientific">Salvia divinorum</name>
    <name type="common">Maria pastora</name>
    <name type="synonym">Diviner's sage</name>
    <dbReference type="NCBI Taxonomy" id="28513"/>
    <lineage>
        <taxon>Eukaryota</taxon>
        <taxon>Viridiplantae</taxon>
        <taxon>Streptophyta</taxon>
        <taxon>Embryophyta</taxon>
        <taxon>Tracheophyta</taxon>
        <taxon>Spermatophyta</taxon>
        <taxon>Magnoliopsida</taxon>
        <taxon>eudicotyledons</taxon>
        <taxon>Gunneridae</taxon>
        <taxon>Pentapetalae</taxon>
        <taxon>asterids</taxon>
        <taxon>lamiids</taxon>
        <taxon>Lamiales</taxon>
        <taxon>Lamiaceae</taxon>
        <taxon>Nepetoideae</taxon>
        <taxon>Mentheae</taxon>
        <taxon>Salviinae</taxon>
        <taxon>Salvia</taxon>
        <taxon>Salvia subgen. Calosphace</taxon>
    </lineage>
</organism>
<sequence>MLPLKLVRSLVSGDDVTTNPLFLFTHHDNLEQESDDNDDPTFSRKKTPLMLFLPNQELVRDTYRLASIARAIGMDLQPNPSLSHIIFSWPSPPPPQSCTPSSSSSNSPLSWASSSSPLSYSWSLPDGSVPLPFPSFATASLSHLRLFVGLSRGYFKLAFLKSGCAPLEKIESLSNNNWHCTSLSLFASGTGERVESMEGFSKALLGKGWALFKTNCGGERDFQDSVERELYLYRKSDASRICGSVDLRECSRARELRLPALDFRNAPLRVLQYILLMTDDLFYLA</sequence>
<name>A0ABD1G7M6_SALDI</name>
<accession>A0ABD1G7M6</accession>